<dbReference type="InterPro" id="IPR023135">
    <property type="entry name" value="N6_DNA_MeTrfase_TaqI_C"/>
</dbReference>
<dbReference type="InterPro" id="IPR011639">
    <property type="entry name" value="MethylTrfase_TaqI-like_dom"/>
</dbReference>
<name>A0A7G9Z0K5_9EURY</name>
<dbReference type="PANTHER" id="PTHR33841">
    <property type="entry name" value="DNA METHYLTRANSFERASE YEEA-RELATED"/>
    <property type="match status" value="1"/>
</dbReference>
<dbReference type="InterPro" id="IPR056716">
    <property type="entry name" value="DUF7814"/>
</dbReference>
<feature type="coiled-coil region" evidence="8">
    <location>
        <begin position="554"/>
        <end position="596"/>
    </location>
</feature>
<dbReference type="AlphaFoldDB" id="A0A7G9Z0K5"/>
<reference evidence="12" key="1">
    <citation type="submission" date="2020-06" db="EMBL/GenBank/DDBJ databases">
        <title>Unique genomic features of the anaerobic methanotrophic archaea.</title>
        <authorList>
            <person name="Chadwick G.L."/>
            <person name="Skennerton C.T."/>
            <person name="Laso-Perez R."/>
            <person name="Leu A.O."/>
            <person name="Speth D.R."/>
            <person name="Yu H."/>
            <person name="Morgan-Lang C."/>
            <person name="Hatzenpichler R."/>
            <person name="Goudeau D."/>
            <person name="Malmstrom R."/>
            <person name="Brazelton W.J."/>
            <person name="Woyke T."/>
            <person name="Hallam S.J."/>
            <person name="Tyson G.W."/>
            <person name="Wegener G."/>
            <person name="Boetius A."/>
            <person name="Orphan V."/>
        </authorList>
    </citation>
    <scope>NUCLEOTIDE SEQUENCE</scope>
</reference>
<keyword evidence="5" id="KW-0680">Restriction system</keyword>
<protein>
    <recommendedName>
        <fullName evidence="1">site-specific DNA-methyltransferase (adenine-specific)</fullName>
        <ecNumber evidence="1">2.1.1.72</ecNumber>
    </recommendedName>
</protein>
<dbReference type="Gene3D" id="3.40.50.150">
    <property type="entry name" value="Vaccinia Virus protein VP39"/>
    <property type="match status" value="1"/>
</dbReference>
<keyword evidence="4" id="KW-0949">S-adenosyl-L-methionine</keyword>
<evidence type="ECO:0000313" key="12">
    <source>
        <dbReference type="EMBL" id="QNO53789.1"/>
    </source>
</evidence>
<dbReference type="PANTHER" id="PTHR33841:SF1">
    <property type="entry name" value="DNA METHYLTRANSFERASE A"/>
    <property type="match status" value="1"/>
</dbReference>
<evidence type="ECO:0000259" key="11">
    <source>
        <dbReference type="Pfam" id="PF25120"/>
    </source>
</evidence>
<evidence type="ECO:0000256" key="8">
    <source>
        <dbReference type="SAM" id="Coils"/>
    </source>
</evidence>
<dbReference type="SUPFAM" id="SSF53335">
    <property type="entry name" value="S-adenosyl-L-methionine-dependent methyltransferases"/>
    <property type="match status" value="1"/>
</dbReference>
<keyword evidence="8" id="KW-0175">Coiled coil</keyword>
<dbReference type="InterPro" id="IPR029063">
    <property type="entry name" value="SAM-dependent_MTases_sf"/>
</dbReference>
<evidence type="ECO:0000256" key="4">
    <source>
        <dbReference type="ARBA" id="ARBA00022691"/>
    </source>
</evidence>
<keyword evidence="6" id="KW-0238">DNA-binding</keyword>
<dbReference type="GO" id="GO:0032259">
    <property type="term" value="P:methylation"/>
    <property type="evidence" value="ECO:0007669"/>
    <property type="project" value="UniProtKB-KW"/>
</dbReference>
<accession>A0A7G9Z0K5</accession>
<comment type="catalytic activity">
    <reaction evidence="7">
        <text>a 2'-deoxyadenosine in DNA + S-adenosyl-L-methionine = an N(6)-methyl-2'-deoxyadenosine in DNA + S-adenosyl-L-homocysteine + H(+)</text>
        <dbReference type="Rhea" id="RHEA:15197"/>
        <dbReference type="Rhea" id="RHEA-COMP:12418"/>
        <dbReference type="Rhea" id="RHEA-COMP:12419"/>
        <dbReference type="ChEBI" id="CHEBI:15378"/>
        <dbReference type="ChEBI" id="CHEBI:57856"/>
        <dbReference type="ChEBI" id="CHEBI:59789"/>
        <dbReference type="ChEBI" id="CHEBI:90615"/>
        <dbReference type="ChEBI" id="CHEBI:90616"/>
        <dbReference type="EC" id="2.1.1.72"/>
    </reaction>
</comment>
<dbReference type="EC" id="2.1.1.72" evidence="1"/>
<dbReference type="PROSITE" id="PS00092">
    <property type="entry name" value="N6_MTASE"/>
    <property type="match status" value="1"/>
</dbReference>
<organism evidence="12">
    <name type="scientific">Candidatus Methanophagaceae archaeon ANME-1 ERB6</name>
    <dbReference type="NCBI Taxonomy" id="2759912"/>
    <lineage>
        <taxon>Archaea</taxon>
        <taxon>Methanobacteriati</taxon>
        <taxon>Methanobacteriota</taxon>
        <taxon>Stenosarchaea group</taxon>
        <taxon>Methanomicrobia</taxon>
        <taxon>Candidatus Methanophagales</taxon>
        <taxon>Candidatus Methanophagaceae</taxon>
    </lineage>
</organism>
<evidence type="ECO:0000256" key="6">
    <source>
        <dbReference type="ARBA" id="ARBA00023125"/>
    </source>
</evidence>
<evidence type="ECO:0000256" key="2">
    <source>
        <dbReference type="ARBA" id="ARBA00022603"/>
    </source>
</evidence>
<dbReference type="GO" id="GO:0003677">
    <property type="term" value="F:DNA binding"/>
    <property type="evidence" value="ECO:0007669"/>
    <property type="project" value="UniProtKB-KW"/>
</dbReference>
<feature type="domain" description="TaqI-like C-terminal specificity" evidence="10">
    <location>
        <begin position="849"/>
        <end position="975"/>
    </location>
</feature>
<evidence type="ECO:0000256" key="7">
    <source>
        <dbReference type="ARBA" id="ARBA00047942"/>
    </source>
</evidence>
<dbReference type="GO" id="GO:0009007">
    <property type="term" value="F:site-specific DNA-methyltransferase (adenine-specific) activity"/>
    <property type="evidence" value="ECO:0007669"/>
    <property type="project" value="UniProtKB-EC"/>
</dbReference>
<evidence type="ECO:0000259" key="9">
    <source>
        <dbReference type="Pfam" id="PF07669"/>
    </source>
</evidence>
<keyword evidence="2" id="KW-0489">Methyltransferase</keyword>
<dbReference type="Pfam" id="PF07669">
    <property type="entry name" value="Eco57I"/>
    <property type="match status" value="1"/>
</dbReference>
<evidence type="ECO:0000256" key="3">
    <source>
        <dbReference type="ARBA" id="ARBA00022679"/>
    </source>
</evidence>
<evidence type="ECO:0000256" key="5">
    <source>
        <dbReference type="ARBA" id="ARBA00022747"/>
    </source>
</evidence>
<evidence type="ECO:0000259" key="10">
    <source>
        <dbReference type="Pfam" id="PF12950"/>
    </source>
</evidence>
<gene>
    <name evidence="12" type="ORF">BHOFEJJL_00008</name>
</gene>
<dbReference type="InterPro" id="IPR025931">
    <property type="entry name" value="TaqI_C"/>
</dbReference>
<feature type="domain" description="Type II methyltransferase M.TaqI-like" evidence="9">
    <location>
        <begin position="478"/>
        <end position="732"/>
    </location>
</feature>
<feature type="domain" description="DUF7814" evidence="11">
    <location>
        <begin position="230"/>
        <end position="313"/>
    </location>
</feature>
<dbReference type="InterPro" id="IPR002052">
    <property type="entry name" value="DNA_methylase_N6_adenine_CS"/>
</dbReference>
<dbReference type="Pfam" id="PF12950">
    <property type="entry name" value="TaqI_C"/>
    <property type="match status" value="1"/>
</dbReference>
<dbReference type="PRINTS" id="PR00507">
    <property type="entry name" value="N12N6MTFRASE"/>
</dbReference>
<dbReference type="InterPro" id="IPR050953">
    <property type="entry name" value="N4_N6_ade-DNA_methylase"/>
</dbReference>
<dbReference type="Gene3D" id="3.90.220.10">
    <property type="entry name" value="Adenine-n6-DNA-methyltransferase Taqi, Chain A, domain 2"/>
    <property type="match status" value="1"/>
</dbReference>
<evidence type="ECO:0000256" key="1">
    <source>
        <dbReference type="ARBA" id="ARBA00011900"/>
    </source>
</evidence>
<keyword evidence="3" id="KW-0808">Transferase</keyword>
<dbReference type="GO" id="GO:0009307">
    <property type="term" value="P:DNA restriction-modification system"/>
    <property type="evidence" value="ECO:0007669"/>
    <property type="project" value="UniProtKB-KW"/>
</dbReference>
<dbReference type="Pfam" id="PF25120">
    <property type="entry name" value="DUF7814"/>
    <property type="match status" value="1"/>
</dbReference>
<proteinExistence type="predicted"/>
<sequence length="1096" mass="127870">MNSTNIVDTLLKDIKERLTLDGKNRVFNEGKELRSEFMNEEAEPEAFTREFLIDKIFSAFALEKLSEKKIEDSRGLRSVDYGIKSKERMFLVEAKSLNADLFEKSREGGVNQIKGLFKLAEVKENYDFGVATNGLRWVFIDRTGKIADDLRLEADFAQIKEFLVGKEKVVSPKTEEEISKKFYDWYNALLHGGRYKNHENKQKTVAEDDCLVNNIVGVKDLEEREQIAQVVMNRLIFIKFLQSKGIIGEDILRYLAEIKEDMLTPKLRQLFFGTLDRPVDDRFDIDERFKDIPYLNGSLFVHTEVERKNIDYKVRAEILKEVIAFLDSFKFVHKEQLGNGASIDPEILGYIFERAMTATDRKGTGAYYTPKSITKYISENTIYPCIIEKTNEILKTEKGYKDTELIKDIEELFILPATTLKEIWDKIILKLRVLDNACGSGAFLLAAANILFELNKKINDKLGAENPDTTLKILILVNNLYGVDINPNGIEIAKLRLWLWLADSYEPGYIKPLPNIDYNLRVGNSLIGYVDLGEFKKAKLTLSDYLWDEEKDTLETLLKQRSDLIREYKRAAGEEAKELKGNVQELDVKISNLLNVNLYREFREKKIKISREEFLRLNPFHWGFEFYEAFDPEKPKEERGFDVVIGNPPYGIVFNNIEKAFIEDQYPTFKRNNDIFVAFMQNSIILLKSDGLFSFIVPNTFLTGPYFNRLKEYILNTTKILKLLDFGTKQVFIDPNVFNAIIILQKEKNEESRNNNIVELIDILNSDELATNNLKISKRKQSELTDYHWKPVDAIVDKISRIKPKLGDIAFVKDVGLNYWTKGRGKKRGGSIGSRILYTGKKQHEDDIPYLKGGSINRYMYEFGNHWLKYDYKTYLDPEVDIFRYSPEYLERDVKIIYRQTADRIIATIDKHQYYLDKSVHLIVLRENYENEYDMKYLLAILNSKLATHFYRDIVKELGRTFAQVKTFNIKKIPIFPATQKQHIFITLCNCMLFLNETEERRKVEKDLIEFIDKQVIDSLVYELYFKDKFEEVGLKTNLLGLVEHYLKDIEVEGLEADEEKLRVVKEVVEGIENNRAIKREIERIKNHEWVKIIEG</sequence>
<dbReference type="EMBL" id="MT631551">
    <property type="protein sequence ID" value="QNO53789.1"/>
    <property type="molecule type" value="Genomic_DNA"/>
</dbReference>